<dbReference type="SUPFAM" id="SSF88723">
    <property type="entry name" value="PIN domain-like"/>
    <property type="match status" value="1"/>
</dbReference>
<dbReference type="Gene3D" id="3.40.50.1010">
    <property type="entry name" value="5'-nuclease"/>
    <property type="match status" value="1"/>
</dbReference>
<dbReference type="PANTHER" id="PTHR39677">
    <property type="entry name" value="RIBONUCLEASE VAPC6"/>
    <property type="match status" value="1"/>
</dbReference>
<proteinExistence type="predicted"/>
<reference evidence="2" key="1">
    <citation type="journal article" date="2015" name="Proc. Natl. Acad. Sci. U.S.A.">
        <title>Networks of energetic and metabolic interactions define dynamics in microbial communities.</title>
        <authorList>
            <person name="Embree M."/>
            <person name="Liu J.K."/>
            <person name="Al-Bassam M.M."/>
            <person name="Zengler K."/>
        </authorList>
    </citation>
    <scope>NUCLEOTIDE SEQUENCE</scope>
</reference>
<evidence type="ECO:0000259" key="1">
    <source>
        <dbReference type="Pfam" id="PF01850"/>
    </source>
</evidence>
<dbReference type="InterPro" id="IPR029060">
    <property type="entry name" value="PIN-like_dom_sf"/>
</dbReference>
<organism evidence="2">
    <name type="scientific">hydrocarbon metagenome</name>
    <dbReference type="NCBI Taxonomy" id="938273"/>
    <lineage>
        <taxon>unclassified sequences</taxon>
        <taxon>metagenomes</taxon>
        <taxon>ecological metagenomes</taxon>
    </lineage>
</organism>
<protein>
    <submittedName>
        <fullName evidence="2">Putative nucleic acid-binding protein</fullName>
    </submittedName>
</protein>
<accession>A0A0W8FE17</accession>
<dbReference type="AlphaFoldDB" id="A0A0W8FE17"/>
<evidence type="ECO:0000313" key="2">
    <source>
        <dbReference type="EMBL" id="KUG18595.1"/>
    </source>
</evidence>
<dbReference type="Pfam" id="PF01850">
    <property type="entry name" value="PIN"/>
    <property type="match status" value="1"/>
</dbReference>
<name>A0A0W8FE17_9ZZZZ</name>
<dbReference type="EMBL" id="LNQE01001374">
    <property type="protein sequence ID" value="KUG18595.1"/>
    <property type="molecule type" value="Genomic_DNA"/>
</dbReference>
<dbReference type="PANTHER" id="PTHR39677:SF4">
    <property type="entry name" value="RIBONUCLEASE VAPC6"/>
    <property type="match status" value="1"/>
</dbReference>
<gene>
    <name evidence="2" type="ORF">ASZ90_011725</name>
</gene>
<feature type="domain" description="PIN" evidence="1">
    <location>
        <begin position="38"/>
        <end position="110"/>
    </location>
</feature>
<sequence>MSNGPIITISILEEAAYVGLSLIYGCHGFKLRDQLKMKLKETARVFLERLKSFLVEFRIKLLSMPEDPDLLLKAVEAYRLLPNDAAIVAACQYYGIEKIATFDSDFNRVASLYVIR</sequence>
<dbReference type="InterPro" id="IPR002716">
    <property type="entry name" value="PIN_dom"/>
</dbReference>
<comment type="caution">
    <text evidence="2">The sequence shown here is derived from an EMBL/GenBank/DDBJ whole genome shotgun (WGS) entry which is preliminary data.</text>
</comment>